<protein>
    <recommendedName>
        <fullName evidence="1">Flagellar motor switch protein FliN-like C-terminal domain-containing protein</fullName>
    </recommendedName>
</protein>
<dbReference type="InterPro" id="IPR013385">
    <property type="entry name" value="T3SS_SpaO/YscQ/SpaO"/>
</dbReference>
<sequence>MLSRPDDALHASAQPERGLDAIVGGVSTLQPGSARPAKDSRAIATYRPHAIDSGAAKLSQFICDERIARRARESGVQLSLLTSSSISPDPMPFIGDPAWLKISFLQARSPSQRAYAWVGVDLERHLELSIALQTLTRAPCIAATGARTAAARNALIDAVANVLLEPFLVGLREFGFADARLDHIEPGRLASSGAISPCALAVSIEQHDDDMPLRHEVQLALSRDAWRCVETIASSEPPARAFADLRLPGRMVIGTKRIAIQALHELKSGDVLLRALFPSFNAGSLSRPADDADADPRARHDARAVAAWGTPGLKQFIAAVAVNPHSLVIEKEPHVSEEFPPAQASADVAGEAAGEPVAIDEFELPVQFEIDTVAMSIGQLSSLRAGYVIELPIPFADAQLRLVAHGQTIGYGELVTVGEYLGVRIVRMAHSPGHAREDGDGSIQ</sequence>
<reference evidence="2 3" key="1">
    <citation type="submission" date="2020-04" db="EMBL/GenBank/DDBJ databases">
        <authorList>
            <person name="De Canck E."/>
        </authorList>
    </citation>
    <scope>NUCLEOTIDE SEQUENCE [LARGE SCALE GENOMIC DNA]</scope>
    <source>
        <strain evidence="2 3">LMG 29542</strain>
    </source>
</reference>
<dbReference type="Gene3D" id="2.30.330.10">
    <property type="entry name" value="SpoA-like"/>
    <property type="match status" value="1"/>
</dbReference>
<feature type="domain" description="Flagellar motor switch protein FliN-like C-terminal" evidence="1">
    <location>
        <begin position="359"/>
        <end position="428"/>
    </location>
</feature>
<evidence type="ECO:0000259" key="1">
    <source>
        <dbReference type="Pfam" id="PF01052"/>
    </source>
</evidence>
<proteinExistence type="predicted"/>
<dbReference type="NCBIfam" id="TIGR02551">
    <property type="entry name" value="SpaO_YscQ"/>
    <property type="match status" value="1"/>
</dbReference>
<dbReference type="Pfam" id="PF01052">
    <property type="entry name" value="FliMN_C"/>
    <property type="match status" value="1"/>
</dbReference>
<dbReference type="SUPFAM" id="SSF101801">
    <property type="entry name" value="Surface presentation of antigens (SPOA)"/>
    <property type="match status" value="1"/>
</dbReference>
<keyword evidence="3" id="KW-1185">Reference proteome</keyword>
<organism evidence="2 3">
    <name type="scientific">Paraburkholderia humisilvae</name>
    <dbReference type="NCBI Taxonomy" id="627669"/>
    <lineage>
        <taxon>Bacteria</taxon>
        <taxon>Pseudomonadati</taxon>
        <taxon>Pseudomonadota</taxon>
        <taxon>Betaproteobacteria</taxon>
        <taxon>Burkholderiales</taxon>
        <taxon>Burkholderiaceae</taxon>
        <taxon>Paraburkholderia</taxon>
    </lineage>
</organism>
<evidence type="ECO:0000313" key="2">
    <source>
        <dbReference type="EMBL" id="CAB3764347.1"/>
    </source>
</evidence>
<dbReference type="InterPro" id="IPR001543">
    <property type="entry name" value="FliN-like_C"/>
</dbReference>
<dbReference type="AlphaFoldDB" id="A0A6J5EF24"/>
<dbReference type="GO" id="GO:0030254">
    <property type="term" value="P:protein secretion by the type III secretion system"/>
    <property type="evidence" value="ECO:0007669"/>
    <property type="project" value="InterPro"/>
</dbReference>
<name>A0A6J5EF24_9BURK</name>
<accession>A0A6J5EF24</accession>
<evidence type="ECO:0000313" key="3">
    <source>
        <dbReference type="Proteomes" id="UP000494363"/>
    </source>
</evidence>
<dbReference type="RefSeq" id="WP_175228977.1">
    <property type="nucleotide sequence ID" value="NZ_CADIKH010000024.1"/>
</dbReference>
<dbReference type="Proteomes" id="UP000494363">
    <property type="component" value="Unassembled WGS sequence"/>
</dbReference>
<gene>
    <name evidence="2" type="ORF">LMG29542_04872</name>
</gene>
<dbReference type="InterPro" id="IPR036429">
    <property type="entry name" value="SpoA-like_sf"/>
</dbReference>
<dbReference type="EMBL" id="CADIKH010000024">
    <property type="protein sequence ID" value="CAB3764347.1"/>
    <property type="molecule type" value="Genomic_DNA"/>
</dbReference>